<evidence type="ECO:0000256" key="1">
    <source>
        <dbReference type="SAM" id="Phobius"/>
    </source>
</evidence>
<name>A0A484HH08_9BACT</name>
<dbReference type="EMBL" id="CAACVI010000034">
    <property type="protein sequence ID" value="VEN74512.1"/>
    <property type="molecule type" value="Genomic_DNA"/>
</dbReference>
<keyword evidence="1" id="KW-1133">Transmembrane helix</keyword>
<gene>
    <name evidence="2" type="ORF">EPICR_40094</name>
</gene>
<feature type="transmembrane region" description="Helical" evidence="1">
    <location>
        <begin position="20"/>
        <end position="43"/>
    </location>
</feature>
<protein>
    <recommendedName>
        <fullName evidence="3">TIGR04372 family glycosyltransferase</fullName>
    </recommendedName>
</protein>
<organism evidence="2">
    <name type="scientific">uncultured Desulfobacteraceae bacterium</name>
    <dbReference type="NCBI Taxonomy" id="218296"/>
    <lineage>
        <taxon>Bacteria</taxon>
        <taxon>Pseudomonadati</taxon>
        <taxon>Thermodesulfobacteriota</taxon>
        <taxon>Desulfobacteria</taxon>
        <taxon>Desulfobacterales</taxon>
        <taxon>Desulfobacteraceae</taxon>
        <taxon>environmental samples</taxon>
    </lineage>
</organism>
<evidence type="ECO:0000313" key="2">
    <source>
        <dbReference type="EMBL" id="VEN74512.1"/>
    </source>
</evidence>
<dbReference type="InterPro" id="IPR030808">
    <property type="entry name" value="Glycosyl_04372"/>
</dbReference>
<keyword evidence="1" id="KW-0812">Transmembrane</keyword>
<accession>A0A484HH08</accession>
<reference evidence="2" key="1">
    <citation type="submission" date="2019-01" db="EMBL/GenBank/DDBJ databases">
        <authorList>
            <consortium name="Genoscope - CEA"/>
            <person name="William W."/>
        </authorList>
    </citation>
    <scope>NUCLEOTIDE SEQUENCE</scope>
    <source>
        <strain evidence="2">CR-1</strain>
    </source>
</reference>
<dbReference type="AlphaFoldDB" id="A0A484HH08"/>
<keyword evidence="1" id="KW-0472">Membrane</keyword>
<sequence>MQFFKKIHRKSSLDIIKAFFRRIFVFYPMIIFSFPTILLFYILSPVCRIKIAKLQTDRIGHLALNTEIFLRKRQLGYARGIKHIFFAGKSANVQLLKMWRRYLFIVESNILYAGLNYPYCVWLWEKTRFFEPLQVLSNEYQIFQEGRPALHFTLEEEEKGEEFLHKMRIAPDKDWFVCIFSRDSVYLDTLRPEYDWKYHDDRNADIDSFIPAIKYIIDKGGYVFRMGYKVNKPVNFQHERFIDYAVSLRDDFMDIYLMAKCRFVIGSPSGITDVPVIFDRPKIGVNWVPYGCAPIGKNSLYIPKKLKNRNSKQFVSFKKFLHQTKKRENTLLFDGKLLYENGYEYEDNTEQEILEATQEMFARLEGKWKPTIEDQKLLEKYFQAFPEDHWSFQVETPIGLNFLKKHRKIFL</sequence>
<dbReference type="NCBIfam" id="TIGR04372">
    <property type="entry name" value="glycosyl_04372"/>
    <property type="match status" value="1"/>
</dbReference>
<proteinExistence type="predicted"/>
<evidence type="ECO:0008006" key="3">
    <source>
        <dbReference type="Google" id="ProtNLM"/>
    </source>
</evidence>